<name>A0A834M2T6_RHYFE</name>
<organism evidence="2 3">
    <name type="scientific">Rhynchophorus ferrugineus</name>
    <name type="common">Red palm weevil</name>
    <name type="synonym">Curculio ferrugineus</name>
    <dbReference type="NCBI Taxonomy" id="354439"/>
    <lineage>
        <taxon>Eukaryota</taxon>
        <taxon>Metazoa</taxon>
        <taxon>Ecdysozoa</taxon>
        <taxon>Arthropoda</taxon>
        <taxon>Hexapoda</taxon>
        <taxon>Insecta</taxon>
        <taxon>Pterygota</taxon>
        <taxon>Neoptera</taxon>
        <taxon>Endopterygota</taxon>
        <taxon>Coleoptera</taxon>
        <taxon>Polyphaga</taxon>
        <taxon>Cucujiformia</taxon>
        <taxon>Curculionidae</taxon>
        <taxon>Dryophthorinae</taxon>
        <taxon>Rhynchophorus</taxon>
    </lineage>
</organism>
<comment type="caution">
    <text evidence="2">The sequence shown here is derived from an EMBL/GenBank/DDBJ whole genome shotgun (WGS) entry which is preliminary data.</text>
</comment>
<proteinExistence type="predicted"/>
<protein>
    <submittedName>
        <fullName evidence="2">Uncharacterized protein</fullName>
    </submittedName>
</protein>
<keyword evidence="3" id="KW-1185">Reference proteome</keyword>
<reference evidence="2" key="1">
    <citation type="submission" date="2020-08" db="EMBL/GenBank/DDBJ databases">
        <title>Genome sequencing and assembly of the red palm weevil Rhynchophorus ferrugineus.</title>
        <authorList>
            <person name="Dias G.B."/>
            <person name="Bergman C.M."/>
            <person name="Manee M."/>
        </authorList>
    </citation>
    <scope>NUCLEOTIDE SEQUENCE</scope>
    <source>
        <strain evidence="2">AA-2017</strain>
        <tissue evidence="2">Whole larva</tissue>
    </source>
</reference>
<gene>
    <name evidence="2" type="ORF">GWI33_017006</name>
</gene>
<accession>A0A834M2T6</accession>
<evidence type="ECO:0000256" key="1">
    <source>
        <dbReference type="SAM" id="MobiDB-lite"/>
    </source>
</evidence>
<evidence type="ECO:0000313" key="3">
    <source>
        <dbReference type="Proteomes" id="UP000625711"/>
    </source>
</evidence>
<feature type="region of interest" description="Disordered" evidence="1">
    <location>
        <begin position="1"/>
        <end position="24"/>
    </location>
</feature>
<dbReference type="Proteomes" id="UP000625711">
    <property type="component" value="Unassembled WGS sequence"/>
</dbReference>
<dbReference type="EMBL" id="JAACXV010014150">
    <property type="protein sequence ID" value="KAF7269996.1"/>
    <property type="molecule type" value="Genomic_DNA"/>
</dbReference>
<feature type="compositionally biased region" description="Basic and acidic residues" evidence="1">
    <location>
        <begin position="7"/>
        <end position="24"/>
    </location>
</feature>
<sequence length="80" mass="8299">MLQYKVNDVRPGWEGDPGRERAAGRGDWSKIVAVNTTAKSGKLEGINGLAVAETKLRRGGGGGGSFAGRIDPGEASDELS</sequence>
<dbReference type="AlphaFoldDB" id="A0A834M2T6"/>
<feature type="region of interest" description="Disordered" evidence="1">
    <location>
        <begin position="57"/>
        <end position="80"/>
    </location>
</feature>
<evidence type="ECO:0000313" key="2">
    <source>
        <dbReference type="EMBL" id="KAF7269996.1"/>
    </source>
</evidence>